<feature type="domain" description="MOSC" evidence="1">
    <location>
        <begin position="19"/>
        <end position="150"/>
    </location>
</feature>
<dbReference type="GO" id="GO:0003824">
    <property type="term" value="F:catalytic activity"/>
    <property type="evidence" value="ECO:0007669"/>
    <property type="project" value="InterPro"/>
</dbReference>
<dbReference type="eggNOG" id="COG2258">
    <property type="taxonomic scope" value="Bacteria"/>
</dbReference>
<keyword evidence="3" id="KW-1185">Reference proteome</keyword>
<protein>
    <submittedName>
        <fullName evidence="2">MOSC domain containing protein</fullName>
    </submittedName>
</protein>
<dbReference type="Proteomes" id="UP000001349">
    <property type="component" value="Chromosome"/>
</dbReference>
<accession>B8I2G1</accession>
<name>B8I2G1_RUMCH</name>
<sequence length="154" mass="17123">MIGRVYSLNISKEKGTSKYPVTEIEAIENHGFKGDAHSGDHIRQVSFLSIENILKQNNINQDNKIDLALKPGDYAENITTQGIDLAKLKIGDDLLIGKSVELKISKIGKECHDKCEIFKKVGSCIMPKQGLFAIVEKSGNIKIGDEIRVRRCLK</sequence>
<dbReference type="RefSeq" id="WP_015925070.1">
    <property type="nucleotide sequence ID" value="NC_011898.1"/>
</dbReference>
<dbReference type="OrthoDB" id="9789048at2"/>
<dbReference type="InterPro" id="IPR005302">
    <property type="entry name" value="MoCF_Sase_C"/>
</dbReference>
<dbReference type="PANTHER" id="PTHR36930">
    <property type="entry name" value="METAL-SULFUR CLUSTER BIOSYNTHESIS PROTEINS YUAD-RELATED"/>
    <property type="match status" value="1"/>
</dbReference>
<dbReference type="PROSITE" id="PS51340">
    <property type="entry name" value="MOSC"/>
    <property type="match status" value="1"/>
</dbReference>
<dbReference type="GO" id="GO:0030151">
    <property type="term" value="F:molybdenum ion binding"/>
    <property type="evidence" value="ECO:0007669"/>
    <property type="project" value="InterPro"/>
</dbReference>
<dbReference type="HOGENOM" id="CLU_122785_1_0_9"/>
<proteinExistence type="predicted"/>
<gene>
    <name evidence="2" type="ordered locus">Ccel_1602</name>
</gene>
<dbReference type="GO" id="GO:0030170">
    <property type="term" value="F:pyridoxal phosphate binding"/>
    <property type="evidence" value="ECO:0007669"/>
    <property type="project" value="InterPro"/>
</dbReference>
<evidence type="ECO:0000259" key="1">
    <source>
        <dbReference type="PROSITE" id="PS51340"/>
    </source>
</evidence>
<dbReference type="STRING" id="394503.Ccel_1602"/>
<dbReference type="InterPro" id="IPR011037">
    <property type="entry name" value="Pyrv_Knase-like_insert_dom_sf"/>
</dbReference>
<dbReference type="EMBL" id="CP001348">
    <property type="protein sequence ID" value="ACL75954.1"/>
    <property type="molecule type" value="Genomic_DNA"/>
</dbReference>
<evidence type="ECO:0000313" key="2">
    <source>
        <dbReference type="EMBL" id="ACL75954.1"/>
    </source>
</evidence>
<dbReference type="Gene3D" id="2.40.33.20">
    <property type="entry name" value="PK beta-barrel domain-like"/>
    <property type="match status" value="1"/>
</dbReference>
<dbReference type="PANTHER" id="PTHR36930:SF1">
    <property type="entry name" value="MOSC DOMAIN-CONTAINING PROTEIN"/>
    <property type="match status" value="1"/>
</dbReference>
<organism evidence="2 3">
    <name type="scientific">Ruminiclostridium cellulolyticum (strain ATCC 35319 / DSM 5812 / JCM 6584 / H10)</name>
    <name type="common">Clostridium cellulolyticum</name>
    <dbReference type="NCBI Taxonomy" id="394503"/>
    <lineage>
        <taxon>Bacteria</taxon>
        <taxon>Bacillati</taxon>
        <taxon>Bacillota</taxon>
        <taxon>Clostridia</taxon>
        <taxon>Eubacteriales</taxon>
        <taxon>Oscillospiraceae</taxon>
        <taxon>Ruminiclostridium</taxon>
    </lineage>
</organism>
<dbReference type="AlphaFoldDB" id="B8I2G1"/>
<dbReference type="SUPFAM" id="SSF50800">
    <property type="entry name" value="PK beta-barrel domain-like"/>
    <property type="match status" value="1"/>
</dbReference>
<dbReference type="Pfam" id="PF03473">
    <property type="entry name" value="MOSC"/>
    <property type="match status" value="1"/>
</dbReference>
<dbReference type="InterPro" id="IPR052716">
    <property type="entry name" value="MOSC_domain"/>
</dbReference>
<evidence type="ECO:0000313" key="3">
    <source>
        <dbReference type="Proteomes" id="UP000001349"/>
    </source>
</evidence>
<reference evidence="2 3" key="1">
    <citation type="submission" date="2009-01" db="EMBL/GenBank/DDBJ databases">
        <title>Complete sequence of Clostridium cellulolyticum H10.</title>
        <authorList>
            <consortium name="US DOE Joint Genome Institute"/>
            <person name="Lucas S."/>
            <person name="Copeland A."/>
            <person name="Lapidus A."/>
            <person name="Glavina del Rio T."/>
            <person name="Dalin E."/>
            <person name="Tice H."/>
            <person name="Bruce D."/>
            <person name="Goodwin L."/>
            <person name="Pitluck S."/>
            <person name="Chertkov O."/>
            <person name="Saunders E."/>
            <person name="Brettin T."/>
            <person name="Detter J.C."/>
            <person name="Han C."/>
            <person name="Larimer F."/>
            <person name="Land M."/>
            <person name="Hauser L."/>
            <person name="Kyrpides N."/>
            <person name="Ivanova N."/>
            <person name="Zhou J."/>
            <person name="Richardson P."/>
        </authorList>
    </citation>
    <scope>NUCLEOTIDE SEQUENCE [LARGE SCALE GENOMIC DNA]</scope>
    <source>
        <strain evidence="3">ATCC 35319 / DSM 5812 / JCM 6584 / H10</strain>
    </source>
</reference>
<dbReference type="KEGG" id="cce:Ccel_1602"/>